<dbReference type="EMBL" id="KZ451969">
    <property type="protein sequence ID" value="PKA57044.1"/>
    <property type="molecule type" value="Genomic_DNA"/>
</dbReference>
<gene>
    <name evidence="2" type="ORF">AXF42_Ash002348</name>
</gene>
<evidence type="ECO:0000313" key="3">
    <source>
        <dbReference type="Proteomes" id="UP000236161"/>
    </source>
</evidence>
<dbReference type="AlphaFoldDB" id="A0A2I0AND3"/>
<sequence length="96" mass="10851">MEPQKAELGMQKTSANPALESCRKKKSDDDATFLEDLRDHIDDFIHASMDEHKSCFKKTIKKCLLASLVHSLLKPQSLVPDGTPVQMSLHPTDREF</sequence>
<keyword evidence="3" id="KW-1185">Reference proteome</keyword>
<reference evidence="2 3" key="1">
    <citation type="journal article" date="2017" name="Nature">
        <title>The Apostasia genome and the evolution of orchids.</title>
        <authorList>
            <person name="Zhang G.Q."/>
            <person name="Liu K.W."/>
            <person name="Li Z."/>
            <person name="Lohaus R."/>
            <person name="Hsiao Y.Y."/>
            <person name="Niu S.C."/>
            <person name="Wang J.Y."/>
            <person name="Lin Y.C."/>
            <person name="Xu Q."/>
            <person name="Chen L.J."/>
            <person name="Yoshida K."/>
            <person name="Fujiwara S."/>
            <person name="Wang Z.W."/>
            <person name="Zhang Y.Q."/>
            <person name="Mitsuda N."/>
            <person name="Wang M."/>
            <person name="Liu G.H."/>
            <person name="Pecoraro L."/>
            <person name="Huang H.X."/>
            <person name="Xiao X.J."/>
            <person name="Lin M."/>
            <person name="Wu X.Y."/>
            <person name="Wu W.L."/>
            <person name="Chen Y.Y."/>
            <person name="Chang S.B."/>
            <person name="Sakamoto S."/>
            <person name="Ohme-Takagi M."/>
            <person name="Yagi M."/>
            <person name="Zeng S.J."/>
            <person name="Shen C.Y."/>
            <person name="Yeh C.M."/>
            <person name="Luo Y.B."/>
            <person name="Tsai W.C."/>
            <person name="Van de Peer Y."/>
            <person name="Liu Z.J."/>
        </authorList>
    </citation>
    <scope>NUCLEOTIDE SEQUENCE [LARGE SCALE GENOMIC DNA]</scope>
    <source>
        <strain evidence="3">cv. Shenzhen</strain>
        <tissue evidence="2">Stem</tissue>
    </source>
</reference>
<dbReference type="PANTHER" id="PTHR33622:SF10">
    <property type="entry name" value="MARKER FOR OXIDATIVE STRESS RESPONSE PROTEIN"/>
    <property type="match status" value="1"/>
</dbReference>
<accession>A0A2I0AND3</accession>
<feature type="region of interest" description="Disordered" evidence="1">
    <location>
        <begin position="77"/>
        <end position="96"/>
    </location>
</feature>
<dbReference type="PANTHER" id="PTHR33622">
    <property type="entry name" value="OS03G0724500 PROTEIN"/>
    <property type="match status" value="1"/>
</dbReference>
<evidence type="ECO:0000256" key="1">
    <source>
        <dbReference type="SAM" id="MobiDB-lite"/>
    </source>
</evidence>
<evidence type="ECO:0000313" key="2">
    <source>
        <dbReference type="EMBL" id="PKA57044.1"/>
    </source>
</evidence>
<proteinExistence type="predicted"/>
<dbReference type="STRING" id="1088818.A0A2I0AND3"/>
<name>A0A2I0AND3_9ASPA</name>
<organism evidence="2 3">
    <name type="scientific">Apostasia shenzhenica</name>
    <dbReference type="NCBI Taxonomy" id="1088818"/>
    <lineage>
        <taxon>Eukaryota</taxon>
        <taxon>Viridiplantae</taxon>
        <taxon>Streptophyta</taxon>
        <taxon>Embryophyta</taxon>
        <taxon>Tracheophyta</taxon>
        <taxon>Spermatophyta</taxon>
        <taxon>Magnoliopsida</taxon>
        <taxon>Liliopsida</taxon>
        <taxon>Asparagales</taxon>
        <taxon>Orchidaceae</taxon>
        <taxon>Apostasioideae</taxon>
        <taxon>Apostasia</taxon>
    </lineage>
</organism>
<dbReference type="Proteomes" id="UP000236161">
    <property type="component" value="Unassembled WGS sequence"/>
</dbReference>
<feature type="region of interest" description="Disordered" evidence="1">
    <location>
        <begin position="1"/>
        <end position="22"/>
    </location>
</feature>
<protein>
    <submittedName>
        <fullName evidence="2">Uncharacterized protein</fullName>
    </submittedName>
</protein>
<dbReference type="OrthoDB" id="1923810at2759"/>